<evidence type="ECO:0000256" key="3">
    <source>
        <dbReference type="ARBA" id="ARBA00007321"/>
    </source>
</evidence>
<dbReference type="GO" id="GO:0005634">
    <property type="term" value="C:nucleus"/>
    <property type="evidence" value="ECO:0007669"/>
    <property type="project" value="UniProtKB-SubCell"/>
</dbReference>
<dbReference type="EMBL" id="OW240913">
    <property type="protein sequence ID" value="CAH2245549.1"/>
    <property type="molecule type" value="Genomic_DNA"/>
</dbReference>
<dbReference type="Proteomes" id="UP001295444">
    <property type="component" value="Chromosome 02"/>
</dbReference>
<keyword evidence="8" id="KW-0175">Coiled coil</keyword>
<dbReference type="PANTHER" id="PTHR14582:SF1">
    <property type="entry name" value="CENTROMERE PROTEIN O"/>
    <property type="match status" value="1"/>
</dbReference>
<dbReference type="AlphaFoldDB" id="A0AAD1VRA6"/>
<evidence type="ECO:0000256" key="6">
    <source>
        <dbReference type="ARBA" id="ARBA00023242"/>
    </source>
</evidence>
<keyword evidence="7" id="KW-0137">Centromere</keyword>
<evidence type="ECO:0000313" key="9">
    <source>
        <dbReference type="EMBL" id="CAH2245549.1"/>
    </source>
</evidence>
<dbReference type="CDD" id="cd23836">
    <property type="entry name" value="DRWD-C_CENP-O"/>
    <property type="match status" value="1"/>
</dbReference>
<evidence type="ECO:0000256" key="4">
    <source>
        <dbReference type="ARBA" id="ARBA00016395"/>
    </source>
</evidence>
<protein>
    <recommendedName>
        <fullName evidence="4">Centromere protein O</fullName>
    </recommendedName>
</protein>
<feature type="coiled-coil region" evidence="8">
    <location>
        <begin position="40"/>
        <end position="74"/>
    </location>
</feature>
<organism evidence="9 10">
    <name type="scientific">Pelobates cultripes</name>
    <name type="common">Western spadefoot toad</name>
    <dbReference type="NCBI Taxonomy" id="61616"/>
    <lineage>
        <taxon>Eukaryota</taxon>
        <taxon>Metazoa</taxon>
        <taxon>Chordata</taxon>
        <taxon>Craniata</taxon>
        <taxon>Vertebrata</taxon>
        <taxon>Euteleostomi</taxon>
        <taxon>Amphibia</taxon>
        <taxon>Batrachia</taxon>
        <taxon>Anura</taxon>
        <taxon>Pelobatoidea</taxon>
        <taxon>Pelobatidae</taxon>
        <taxon>Pelobates</taxon>
    </lineage>
</organism>
<dbReference type="Pfam" id="PF09496">
    <property type="entry name" value="CENP-O"/>
    <property type="match status" value="1"/>
</dbReference>
<dbReference type="PANTHER" id="PTHR14582">
    <property type="entry name" value="INNER KINETOCHORE SUBUNIT MAL2"/>
    <property type="match status" value="1"/>
</dbReference>
<evidence type="ECO:0000256" key="2">
    <source>
        <dbReference type="ARBA" id="ARBA00004584"/>
    </source>
</evidence>
<name>A0AAD1VRA6_PELCU</name>
<dbReference type="GO" id="GO:0031511">
    <property type="term" value="C:Mis6-Sim4 complex"/>
    <property type="evidence" value="ECO:0007669"/>
    <property type="project" value="TreeGrafter"/>
</dbReference>
<proteinExistence type="inferred from homology"/>
<evidence type="ECO:0000313" key="10">
    <source>
        <dbReference type="Proteomes" id="UP001295444"/>
    </source>
</evidence>
<gene>
    <name evidence="9" type="ORF">PECUL_23A001417</name>
</gene>
<evidence type="ECO:0000256" key="7">
    <source>
        <dbReference type="ARBA" id="ARBA00023328"/>
    </source>
</evidence>
<dbReference type="CDD" id="cd23835">
    <property type="entry name" value="DRWD-N_CENP-O"/>
    <property type="match status" value="1"/>
</dbReference>
<evidence type="ECO:0000256" key="5">
    <source>
        <dbReference type="ARBA" id="ARBA00022454"/>
    </source>
</evidence>
<reference evidence="9" key="1">
    <citation type="submission" date="2022-03" db="EMBL/GenBank/DDBJ databases">
        <authorList>
            <person name="Alioto T."/>
            <person name="Alioto T."/>
            <person name="Gomez Garrido J."/>
        </authorList>
    </citation>
    <scope>NUCLEOTIDE SEQUENCE</scope>
</reference>
<comment type="subcellular location">
    <subcellularLocation>
        <location evidence="2">Chromosome</location>
        <location evidence="2">Centromere</location>
    </subcellularLocation>
    <subcellularLocation>
        <location evidence="1">Nucleus</location>
    </subcellularLocation>
</comment>
<comment type="similarity">
    <text evidence="3">Belongs to the CENP-O/MCM21 family.</text>
</comment>
<sequence length="304" mass="34708">MEEAQDLFREGVMSHLEELETLSHNLAMRQEQKRSDLYKMESMKEVAVKLRKEREDLRAKLSLQEAEIQAFTIQKTPILDLRQTSESTQDPIRERELEELKEILGAYWLTGISGKLTKMGACICISTAFEGKYLDSYYLDLVLQKNVRIERHSVPAFIPLDQIAQTHLNKGDLKKFLFVIFEHLNAYSGRKYQADQLQALPKIVIPGTVHKDSLCTLLTFEYNMQVEGTSVCFCAKLLYGDLMRILPTEVKITYKDSTLSFPDTVSSHSSLFSRKTLPKALEMLKSANETLVHSSISLLGTDSF</sequence>
<keyword evidence="10" id="KW-1185">Reference proteome</keyword>
<keyword evidence="5" id="KW-0158">Chromosome</keyword>
<keyword evidence="6" id="KW-0539">Nucleus</keyword>
<accession>A0AAD1VRA6</accession>
<evidence type="ECO:0000256" key="1">
    <source>
        <dbReference type="ARBA" id="ARBA00004123"/>
    </source>
</evidence>
<evidence type="ECO:0000256" key="8">
    <source>
        <dbReference type="SAM" id="Coils"/>
    </source>
</evidence>
<dbReference type="InterPro" id="IPR018464">
    <property type="entry name" value="CENP-O"/>
</dbReference>